<dbReference type="AlphaFoldDB" id="A0A914Y934"/>
<organism evidence="1 2">
    <name type="scientific">Panagrolaimus superbus</name>
    <dbReference type="NCBI Taxonomy" id="310955"/>
    <lineage>
        <taxon>Eukaryota</taxon>
        <taxon>Metazoa</taxon>
        <taxon>Ecdysozoa</taxon>
        <taxon>Nematoda</taxon>
        <taxon>Chromadorea</taxon>
        <taxon>Rhabditida</taxon>
        <taxon>Tylenchina</taxon>
        <taxon>Panagrolaimomorpha</taxon>
        <taxon>Panagrolaimoidea</taxon>
        <taxon>Panagrolaimidae</taxon>
        <taxon>Panagrolaimus</taxon>
    </lineage>
</organism>
<accession>A0A914Y934</accession>
<evidence type="ECO:0000313" key="2">
    <source>
        <dbReference type="WBParaSite" id="PSU_v2.g14071.t1"/>
    </source>
</evidence>
<reference evidence="2" key="1">
    <citation type="submission" date="2022-11" db="UniProtKB">
        <authorList>
            <consortium name="WormBaseParasite"/>
        </authorList>
    </citation>
    <scope>IDENTIFICATION</scope>
</reference>
<protein>
    <submittedName>
        <fullName evidence="2">Uncharacterized protein</fullName>
    </submittedName>
</protein>
<sequence>MDCFSLPEISGISSNCCFATDNGEMAISQKLRHLFNFESVYGNATFEGHKVISTYHQDQGNPDFIFYSVKSKIHVDKNTTDVTENDLFLCRRLSLPDGRTLERYCDPFPNEYTASDHIPLYAEFYLC</sequence>
<name>A0A914Y934_9BILA</name>
<proteinExistence type="predicted"/>
<evidence type="ECO:0000313" key="1">
    <source>
        <dbReference type="Proteomes" id="UP000887577"/>
    </source>
</evidence>
<dbReference type="Proteomes" id="UP000887577">
    <property type="component" value="Unplaced"/>
</dbReference>
<dbReference type="Gene3D" id="3.60.10.10">
    <property type="entry name" value="Endonuclease/exonuclease/phosphatase"/>
    <property type="match status" value="1"/>
</dbReference>
<dbReference type="SUPFAM" id="SSF56219">
    <property type="entry name" value="DNase I-like"/>
    <property type="match status" value="1"/>
</dbReference>
<dbReference type="WBParaSite" id="PSU_v2.g14071.t1">
    <property type="protein sequence ID" value="PSU_v2.g14071.t1"/>
    <property type="gene ID" value="PSU_v2.g14071"/>
</dbReference>
<dbReference type="InterPro" id="IPR036691">
    <property type="entry name" value="Endo/exonu/phosph_ase_sf"/>
</dbReference>
<keyword evidence="1" id="KW-1185">Reference proteome</keyword>